<evidence type="ECO:0000259" key="1">
    <source>
        <dbReference type="Pfam" id="PF01636"/>
    </source>
</evidence>
<dbReference type="Proteomes" id="UP000304880">
    <property type="component" value="Unassembled WGS sequence"/>
</dbReference>
<reference evidence="2 3" key="1">
    <citation type="submission" date="2019-06" db="EMBL/GenBank/DDBJ databases">
        <authorList>
            <person name="Li J."/>
        </authorList>
    </citation>
    <scope>NUCLEOTIDE SEQUENCE [LARGE SCALE GENOMIC DNA]</scope>
    <source>
        <strain evidence="2 3">CGMCC 1.8012</strain>
    </source>
</reference>
<dbReference type="EMBL" id="VDDC01000038">
    <property type="protein sequence ID" value="TNH38105.1"/>
    <property type="molecule type" value="Genomic_DNA"/>
</dbReference>
<dbReference type="Pfam" id="PF01636">
    <property type="entry name" value="APH"/>
    <property type="match status" value="1"/>
</dbReference>
<protein>
    <submittedName>
        <fullName evidence="2">Aminoglycoside phosphotransferase family protein</fullName>
    </submittedName>
</protein>
<name>A0A5C4R2B9_9RHOB</name>
<proteinExistence type="predicted"/>
<feature type="domain" description="Aminoglycoside phosphotransferase" evidence="1">
    <location>
        <begin position="1"/>
        <end position="120"/>
    </location>
</feature>
<dbReference type="Gene3D" id="3.90.1200.10">
    <property type="match status" value="1"/>
</dbReference>
<comment type="caution">
    <text evidence="2">The sequence shown here is derived from an EMBL/GenBank/DDBJ whole genome shotgun (WGS) entry which is preliminary data.</text>
</comment>
<dbReference type="InterPro" id="IPR011009">
    <property type="entry name" value="Kinase-like_dom_sf"/>
</dbReference>
<dbReference type="GO" id="GO:0016740">
    <property type="term" value="F:transferase activity"/>
    <property type="evidence" value="ECO:0007669"/>
    <property type="project" value="UniProtKB-KW"/>
</dbReference>
<accession>A0A5C4R2B9</accession>
<evidence type="ECO:0000313" key="3">
    <source>
        <dbReference type="Proteomes" id="UP000304880"/>
    </source>
</evidence>
<keyword evidence="3" id="KW-1185">Reference proteome</keyword>
<organism evidence="2 3">
    <name type="scientific">Paracoccus haeundaensis</name>
    <dbReference type="NCBI Taxonomy" id="225362"/>
    <lineage>
        <taxon>Bacteria</taxon>
        <taxon>Pseudomonadati</taxon>
        <taxon>Pseudomonadota</taxon>
        <taxon>Alphaproteobacteria</taxon>
        <taxon>Rhodobacterales</taxon>
        <taxon>Paracoccaceae</taxon>
        <taxon>Paracoccus</taxon>
    </lineage>
</organism>
<sequence>MGTVLAALHASPFRPATEWTAQANAEAVMTAAADLMPLDADLATRAQALATPLAARLAGTAFDPVLVHGDFSADQVVMGDVAPVILDWDNVGLGDPARDLGSFLARMDAQVIDGLLTQDQADDRGAALPQGYGTVPTSMALHHARALMLLLTEGFRNRHPDWSARTQKMMVRIEQVLGTMTTHHASGMRGS</sequence>
<evidence type="ECO:0000313" key="2">
    <source>
        <dbReference type="EMBL" id="TNH38105.1"/>
    </source>
</evidence>
<gene>
    <name evidence="2" type="ORF">FHD67_16835</name>
</gene>
<keyword evidence="2" id="KW-0808">Transferase</keyword>
<dbReference type="SUPFAM" id="SSF56112">
    <property type="entry name" value="Protein kinase-like (PK-like)"/>
    <property type="match status" value="1"/>
</dbReference>
<dbReference type="AlphaFoldDB" id="A0A5C4R2B9"/>
<dbReference type="InterPro" id="IPR002575">
    <property type="entry name" value="Aminoglycoside_PTrfase"/>
</dbReference>